<feature type="binding site" evidence="10">
    <location>
        <position position="240"/>
    </location>
    <ligand>
        <name>ATP</name>
        <dbReference type="ChEBI" id="CHEBI:30616"/>
    </ligand>
</feature>
<dbReference type="EMBL" id="JADBJN010000001">
    <property type="protein sequence ID" value="KAG5681748.1"/>
    <property type="molecule type" value="Genomic_DNA"/>
</dbReference>
<dbReference type="PANTHER" id="PTHR24350">
    <property type="entry name" value="SERINE/THREONINE-PROTEIN KINASE IAL-RELATED"/>
    <property type="match status" value="1"/>
</dbReference>
<evidence type="ECO:0000256" key="15">
    <source>
        <dbReference type="SAM" id="MobiDB-lite"/>
    </source>
</evidence>
<dbReference type="Gene3D" id="1.10.510.10">
    <property type="entry name" value="Transferase(Phosphotransferase) domain 1"/>
    <property type="match status" value="1"/>
</dbReference>
<keyword evidence="6 10" id="KW-0067">ATP-binding</keyword>
<reference evidence="17" key="1">
    <citation type="submission" date="2021-03" db="EMBL/GenBank/DDBJ databases">
        <title>Chromosome level genome of the anhydrobiotic midge Polypedilum vanderplanki.</title>
        <authorList>
            <person name="Yoshida Y."/>
            <person name="Kikawada T."/>
            <person name="Gusev O."/>
        </authorList>
    </citation>
    <scope>NUCLEOTIDE SEQUENCE</scope>
    <source>
        <strain evidence="17">NIAS01</strain>
        <tissue evidence="17">Whole body or cell culture</tissue>
    </source>
</reference>
<dbReference type="Proteomes" id="UP001107558">
    <property type="component" value="Chromosome 1"/>
</dbReference>
<comment type="catalytic activity">
    <reaction evidence="7 14">
        <text>L-threonyl-[protein] + ATP = O-phospho-L-threonyl-[protein] + ADP + H(+)</text>
        <dbReference type="Rhea" id="RHEA:46608"/>
        <dbReference type="Rhea" id="RHEA-COMP:11060"/>
        <dbReference type="Rhea" id="RHEA-COMP:11605"/>
        <dbReference type="ChEBI" id="CHEBI:15378"/>
        <dbReference type="ChEBI" id="CHEBI:30013"/>
        <dbReference type="ChEBI" id="CHEBI:30616"/>
        <dbReference type="ChEBI" id="CHEBI:61977"/>
        <dbReference type="ChEBI" id="CHEBI:456216"/>
        <dbReference type="EC" id="2.7.11.1"/>
    </reaction>
</comment>
<dbReference type="Gene3D" id="3.30.200.20">
    <property type="entry name" value="Phosphorylase Kinase, domain 1"/>
    <property type="match status" value="1"/>
</dbReference>
<dbReference type="GO" id="GO:0032506">
    <property type="term" value="P:cytokinetic process"/>
    <property type="evidence" value="ECO:0007669"/>
    <property type="project" value="UniProtKB-ARBA"/>
</dbReference>
<evidence type="ECO:0000256" key="2">
    <source>
        <dbReference type="ARBA" id="ARBA00022527"/>
    </source>
</evidence>
<evidence type="ECO:0000256" key="4">
    <source>
        <dbReference type="ARBA" id="ARBA00022741"/>
    </source>
</evidence>
<evidence type="ECO:0000256" key="7">
    <source>
        <dbReference type="ARBA" id="ARBA00047899"/>
    </source>
</evidence>
<dbReference type="GO" id="GO:0000070">
    <property type="term" value="P:mitotic sister chromatid segregation"/>
    <property type="evidence" value="ECO:0007669"/>
    <property type="project" value="UniProtKB-ARBA"/>
</dbReference>
<feature type="active site" description="Proton acceptor" evidence="9">
    <location>
        <position position="222"/>
    </location>
</feature>
<keyword evidence="18" id="KW-1185">Reference proteome</keyword>
<dbReference type="GO" id="GO:0030496">
    <property type="term" value="C:midbody"/>
    <property type="evidence" value="ECO:0007669"/>
    <property type="project" value="UniProtKB-SubCell"/>
</dbReference>
<evidence type="ECO:0000259" key="16">
    <source>
        <dbReference type="PROSITE" id="PS50011"/>
    </source>
</evidence>
<dbReference type="InterPro" id="IPR011009">
    <property type="entry name" value="Kinase-like_dom_sf"/>
</dbReference>
<dbReference type="InterPro" id="IPR008271">
    <property type="entry name" value="Ser/Thr_kinase_AS"/>
</dbReference>
<comment type="similarity">
    <text evidence="14">Belongs to the protein kinase superfamily. Ser/Thr protein kinase family. Aurora subfamily.</text>
</comment>
<evidence type="ECO:0000256" key="14">
    <source>
        <dbReference type="RuleBase" id="RU367134"/>
    </source>
</evidence>
<dbReference type="GO" id="GO:0006325">
    <property type="term" value="P:chromatin organization"/>
    <property type="evidence" value="ECO:0007669"/>
    <property type="project" value="UniProtKB-ARBA"/>
</dbReference>
<evidence type="ECO:0000313" key="18">
    <source>
        <dbReference type="Proteomes" id="UP001107558"/>
    </source>
</evidence>
<gene>
    <name evidence="17" type="ORF">PVAND_011157</name>
</gene>
<dbReference type="GO" id="GO:0005524">
    <property type="term" value="F:ATP binding"/>
    <property type="evidence" value="ECO:0007669"/>
    <property type="project" value="UniProtKB-UniRule"/>
</dbReference>
<feature type="binding site" evidence="10">
    <location>
        <begin position="175"/>
        <end position="177"/>
    </location>
    <ligand>
        <name>ATP</name>
        <dbReference type="ChEBI" id="CHEBI:30616"/>
    </ligand>
</feature>
<feature type="binding site" evidence="10">
    <location>
        <begin position="226"/>
        <end position="227"/>
    </location>
    <ligand>
        <name>ATP</name>
        <dbReference type="ChEBI" id="CHEBI:30616"/>
    </ligand>
</feature>
<dbReference type="PROSITE" id="PS50011">
    <property type="entry name" value="PROTEIN_KINASE_DOM"/>
    <property type="match status" value="1"/>
</dbReference>
<dbReference type="PROSITE" id="PS00108">
    <property type="entry name" value="PROTEIN_KINASE_ST"/>
    <property type="match status" value="1"/>
</dbReference>
<protein>
    <recommendedName>
        <fullName evidence="14">Aurora kinase</fullName>
        <ecNumber evidence="14">2.7.11.1</ecNumber>
    </recommendedName>
</protein>
<evidence type="ECO:0000256" key="12">
    <source>
        <dbReference type="PROSITE-ProRule" id="PRU10141"/>
    </source>
</evidence>
<dbReference type="FunFam" id="3.30.200.20:FF:000042">
    <property type="entry name" value="Aurora kinase A"/>
    <property type="match status" value="1"/>
</dbReference>
<dbReference type="PROSITE" id="PS00107">
    <property type="entry name" value="PROTEIN_KINASE_ATP"/>
    <property type="match status" value="1"/>
</dbReference>
<comment type="caution">
    <text evidence="17">The sequence shown here is derived from an EMBL/GenBank/DDBJ whole genome shotgun (WGS) entry which is preliminary data.</text>
</comment>
<evidence type="ECO:0000256" key="6">
    <source>
        <dbReference type="ARBA" id="ARBA00022840"/>
    </source>
</evidence>
<dbReference type="AlphaFoldDB" id="A0A9J6CI97"/>
<dbReference type="OrthoDB" id="377346at2759"/>
<feature type="compositionally biased region" description="Low complexity" evidence="15">
    <location>
        <begin position="66"/>
        <end position="91"/>
    </location>
</feature>
<sequence length="354" mass="40666">MNSHAIKQNGKENCLYNEKKNRQIYTHQQQPKSVLSSSTTINNTVNDNAIKNPNLLNIKPITQKPQISSSNAPGSSSSNNQQQQHQQSRKSWSLVNFDIGRPLGRGKFGNVYLAREKETKFVIALKVLFKKQVAEQGIEHQVRREIEIQSHLRHPNILRMYGFFHDEARIYLILEYAPGGTLFNALKNQPNNRFNEQKSAKYIKCLVSALSYLHEKNVIHRDIKPENLLLGHDDQLKIADFGWSVHEPNSQRTTLCGTFDYLSPEMVQGNPHSKTVDLWSIGVLAYELIVGSAPFHHDEYDITYRRIMNVQYTVPNFVSKPAVHFIGSLLVFDPKKRMPLSQLINHPWLKFDAK</sequence>
<dbReference type="SUPFAM" id="SSF56112">
    <property type="entry name" value="Protein kinase-like (PK-like)"/>
    <property type="match status" value="1"/>
</dbReference>
<dbReference type="InterPro" id="IPR017441">
    <property type="entry name" value="Protein_kinase_ATP_BS"/>
</dbReference>
<comment type="subcellular location">
    <subcellularLocation>
        <location evidence="1">Midbody</location>
    </subcellularLocation>
</comment>
<keyword evidence="2 13" id="KW-0723">Serine/threonine-protein kinase</keyword>
<organism evidence="17 18">
    <name type="scientific">Polypedilum vanderplanki</name>
    <name type="common">Sleeping chironomid midge</name>
    <dbReference type="NCBI Taxonomy" id="319348"/>
    <lineage>
        <taxon>Eukaryota</taxon>
        <taxon>Metazoa</taxon>
        <taxon>Ecdysozoa</taxon>
        <taxon>Arthropoda</taxon>
        <taxon>Hexapoda</taxon>
        <taxon>Insecta</taxon>
        <taxon>Pterygota</taxon>
        <taxon>Neoptera</taxon>
        <taxon>Endopterygota</taxon>
        <taxon>Diptera</taxon>
        <taxon>Nematocera</taxon>
        <taxon>Chironomoidea</taxon>
        <taxon>Chironomidae</taxon>
        <taxon>Chironominae</taxon>
        <taxon>Polypedilum</taxon>
        <taxon>Polypedilum</taxon>
    </lineage>
</organism>
<evidence type="ECO:0000256" key="5">
    <source>
        <dbReference type="ARBA" id="ARBA00022777"/>
    </source>
</evidence>
<evidence type="ECO:0000256" key="1">
    <source>
        <dbReference type="ARBA" id="ARBA00004214"/>
    </source>
</evidence>
<dbReference type="CDD" id="cd14007">
    <property type="entry name" value="STKc_Aurora"/>
    <property type="match status" value="1"/>
</dbReference>
<dbReference type="GO" id="GO:0030261">
    <property type="term" value="P:chromosome condensation"/>
    <property type="evidence" value="ECO:0007669"/>
    <property type="project" value="UniProtKB-ARBA"/>
</dbReference>
<dbReference type="FunFam" id="1.10.510.10:FF:000235">
    <property type="entry name" value="Serine/threonine-protein kinase ark1"/>
    <property type="match status" value="1"/>
</dbReference>
<feature type="domain" description="Protein kinase" evidence="16">
    <location>
        <begin position="97"/>
        <end position="349"/>
    </location>
</feature>
<feature type="cross-link" description="Glycyl lysine isopeptide (Lys-Gly) (interchain with G-Cter in SUMO2)" evidence="11">
    <location>
        <position position="224"/>
    </location>
</feature>
<evidence type="ECO:0000256" key="10">
    <source>
        <dbReference type="PIRSR" id="PIRSR630616-2"/>
    </source>
</evidence>
<evidence type="ECO:0000256" key="3">
    <source>
        <dbReference type="ARBA" id="ARBA00022679"/>
    </source>
</evidence>
<dbReference type="Pfam" id="PF00069">
    <property type="entry name" value="Pkinase"/>
    <property type="match status" value="1"/>
</dbReference>
<name>A0A9J6CI97_POLVA</name>
<evidence type="ECO:0000256" key="11">
    <source>
        <dbReference type="PIRSR" id="PIRSR630616-3"/>
    </source>
</evidence>
<feature type="region of interest" description="Disordered" evidence="15">
    <location>
        <begin position="64"/>
        <end position="91"/>
    </location>
</feature>
<proteinExistence type="inferred from homology"/>
<dbReference type="InterPro" id="IPR000719">
    <property type="entry name" value="Prot_kinase_dom"/>
</dbReference>
<dbReference type="SMART" id="SM00220">
    <property type="entry name" value="S_TKc"/>
    <property type="match status" value="1"/>
</dbReference>
<keyword evidence="3 14" id="KW-0808">Transferase</keyword>
<dbReference type="GO" id="GO:0004674">
    <property type="term" value="F:protein serine/threonine kinase activity"/>
    <property type="evidence" value="ECO:0007669"/>
    <property type="project" value="UniProtKB-KW"/>
</dbReference>
<evidence type="ECO:0000256" key="8">
    <source>
        <dbReference type="ARBA" id="ARBA00048679"/>
    </source>
</evidence>
<keyword evidence="5 14" id="KW-0418">Kinase</keyword>
<evidence type="ECO:0000256" key="9">
    <source>
        <dbReference type="PIRSR" id="PIRSR630616-1"/>
    </source>
</evidence>
<accession>A0A9J6CI97</accession>
<comment type="catalytic activity">
    <reaction evidence="8 14">
        <text>L-seryl-[protein] + ATP = O-phospho-L-seryl-[protein] + ADP + H(+)</text>
        <dbReference type="Rhea" id="RHEA:17989"/>
        <dbReference type="Rhea" id="RHEA-COMP:9863"/>
        <dbReference type="Rhea" id="RHEA-COMP:11604"/>
        <dbReference type="ChEBI" id="CHEBI:15378"/>
        <dbReference type="ChEBI" id="CHEBI:29999"/>
        <dbReference type="ChEBI" id="CHEBI:30616"/>
        <dbReference type="ChEBI" id="CHEBI:83421"/>
        <dbReference type="ChEBI" id="CHEBI:456216"/>
        <dbReference type="EC" id="2.7.11.1"/>
    </reaction>
</comment>
<keyword evidence="4 10" id="KW-0547">Nucleotide-binding</keyword>
<dbReference type="EC" id="2.7.11.1" evidence="14"/>
<feature type="binding site" evidence="10">
    <location>
        <position position="107"/>
    </location>
    <ligand>
        <name>ATP</name>
        <dbReference type="ChEBI" id="CHEBI:30616"/>
    </ligand>
</feature>
<dbReference type="InterPro" id="IPR030616">
    <property type="entry name" value="Aur-like"/>
</dbReference>
<evidence type="ECO:0000313" key="17">
    <source>
        <dbReference type="EMBL" id="KAG5681748.1"/>
    </source>
</evidence>
<evidence type="ECO:0000256" key="13">
    <source>
        <dbReference type="RuleBase" id="RU000304"/>
    </source>
</evidence>
<feature type="binding site" evidence="10 12">
    <location>
        <position position="126"/>
    </location>
    <ligand>
        <name>ATP</name>
        <dbReference type="ChEBI" id="CHEBI:30616"/>
    </ligand>
</feature>